<dbReference type="PANTHER" id="PTHR45527">
    <property type="entry name" value="NONRIBOSOMAL PEPTIDE SYNTHETASE"/>
    <property type="match status" value="1"/>
</dbReference>
<dbReference type="SUPFAM" id="SSF52777">
    <property type="entry name" value="CoA-dependent acyltransferases"/>
    <property type="match status" value="1"/>
</dbReference>
<dbReference type="Pfam" id="PF00668">
    <property type="entry name" value="Condensation"/>
    <property type="match status" value="1"/>
</dbReference>
<evidence type="ECO:0000313" key="2">
    <source>
        <dbReference type="EMBL" id="NVI09990.1"/>
    </source>
</evidence>
<feature type="non-terminal residue" evidence="2">
    <location>
        <position position="1"/>
    </location>
</feature>
<feature type="non-terminal residue" evidence="2">
    <location>
        <position position="236"/>
    </location>
</feature>
<reference evidence="2 3" key="1">
    <citation type="submission" date="2019-08" db="EMBL/GenBank/DDBJ databases">
        <title>Paraburkholderia simonii sp. nov. and P. youngii sp. nov. Brazilian and Mexican Mimosa-associated rhizobia.</title>
        <authorList>
            <person name="Mavima L."/>
            <person name="Beukes C.W."/>
            <person name="Palmer M."/>
            <person name="De Meyer S.E."/>
            <person name="James E.K."/>
            <person name="Maluk M."/>
            <person name="Avontuur J.R."/>
            <person name="Chan W.Y."/>
            <person name="Venter S.N."/>
            <person name="Steenkamp E.T."/>
        </authorList>
    </citation>
    <scope>NUCLEOTIDE SEQUENCE [LARGE SCALE GENOMIC DNA]</scope>
    <source>
        <strain evidence="2 3">JPY454</strain>
    </source>
</reference>
<evidence type="ECO:0000313" key="3">
    <source>
        <dbReference type="Proteomes" id="UP000821598"/>
    </source>
</evidence>
<feature type="domain" description="Condensation" evidence="1">
    <location>
        <begin position="4"/>
        <end position="205"/>
    </location>
</feature>
<dbReference type="Proteomes" id="UP000821598">
    <property type="component" value="Unassembled WGS sequence"/>
</dbReference>
<comment type="caution">
    <text evidence="2">The sequence shown here is derived from an EMBL/GenBank/DDBJ whole genome shotgun (WGS) entry which is preliminary data.</text>
</comment>
<dbReference type="PANTHER" id="PTHR45527:SF1">
    <property type="entry name" value="FATTY ACID SYNTHASE"/>
    <property type="match status" value="1"/>
</dbReference>
<organism evidence="2 3">
    <name type="scientific">Paraburkholderia youngii</name>
    <dbReference type="NCBI Taxonomy" id="2782701"/>
    <lineage>
        <taxon>Bacteria</taxon>
        <taxon>Pseudomonadati</taxon>
        <taxon>Pseudomonadota</taxon>
        <taxon>Betaproteobacteria</taxon>
        <taxon>Burkholderiales</taxon>
        <taxon>Burkholderiaceae</taxon>
        <taxon>Paraburkholderia</taxon>
    </lineage>
</organism>
<dbReference type="EMBL" id="VOMC01000259">
    <property type="protein sequence ID" value="NVI09990.1"/>
    <property type="molecule type" value="Genomic_DNA"/>
</dbReference>
<evidence type="ECO:0000259" key="1">
    <source>
        <dbReference type="Pfam" id="PF00668"/>
    </source>
</evidence>
<dbReference type="Gene3D" id="3.30.559.30">
    <property type="entry name" value="Nonribosomal peptide synthetase, condensation domain"/>
    <property type="match status" value="1"/>
</dbReference>
<gene>
    <name evidence="2" type="ORF">FSB64_42305</name>
</gene>
<protein>
    <submittedName>
        <fullName evidence="2">Non-ribosomal peptide synthetase</fullName>
    </submittedName>
</protein>
<name>A0ABX2P1K6_9BURK</name>
<keyword evidence="3" id="KW-1185">Reference proteome</keyword>
<dbReference type="InterPro" id="IPR001242">
    <property type="entry name" value="Condensation_dom"/>
</dbReference>
<sequence>ARRLGVSLASLCHLAWAQVVARSSGREQVVFGTVLFGRMHGGTGADRAMGLFMNTLPVRLDVDGSGVEESVRRTHARLAELLTHEHAPLALAQRCSGVAAPAPLFSALLNYRHNPLAALQGAVGDDVPDGIEWLGAQERTNYPLSLSVEDSGQALGLTAEAVEPVSAERICGYMQCALEHLADLLERSPHTPVRKLEILPGQERGYLLEELNRTEVAYPSERCIHELFEAQVRRAP</sequence>
<proteinExistence type="predicted"/>
<accession>A0ABX2P1K6</accession>